<organism evidence="3 4">
    <name type="scientific">Liquorilactobacillus satsumensis DSM 16230 = JCM 12392</name>
    <dbReference type="NCBI Taxonomy" id="1423801"/>
    <lineage>
        <taxon>Bacteria</taxon>
        <taxon>Bacillati</taxon>
        <taxon>Bacillota</taxon>
        <taxon>Bacilli</taxon>
        <taxon>Lactobacillales</taxon>
        <taxon>Lactobacillaceae</taxon>
        <taxon>Liquorilactobacillus</taxon>
    </lineage>
</organism>
<gene>
    <name evidence="3" type="ORF">FD50_GL000868</name>
</gene>
<evidence type="ECO:0000313" key="4">
    <source>
        <dbReference type="Proteomes" id="UP000051166"/>
    </source>
</evidence>
<keyword evidence="1" id="KW-1133">Transmembrane helix</keyword>
<feature type="transmembrane region" description="Helical" evidence="1">
    <location>
        <begin position="12"/>
        <end position="31"/>
    </location>
</feature>
<dbReference type="STRING" id="1423801.FD50_GL000868"/>
<feature type="transmembrane region" description="Helical" evidence="1">
    <location>
        <begin position="107"/>
        <end position="123"/>
    </location>
</feature>
<reference evidence="3 4" key="1">
    <citation type="journal article" date="2015" name="Genome Announc.">
        <title>Expanding the biotechnology potential of lactobacilli through comparative genomics of 213 strains and associated genera.</title>
        <authorList>
            <person name="Sun Z."/>
            <person name="Harris H.M."/>
            <person name="McCann A."/>
            <person name="Guo C."/>
            <person name="Argimon S."/>
            <person name="Zhang W."/>
            <person name="Yang X."/>
            <person name="Jeffery I.B."/>
            <person name="Cooney J.C."/>
            <person name="Kagawa T.F."/>
            <person name="Liu W."/>
            <person name="Song Y."/>
            <person name="Salvetti E."/>
            <person name="Wrobel A."/>
            <person name="Rasinkangas P."/>
            <person name="Parkhill J."/>
            <person name="Rea M.C."/>
            <person name="O'Sullivan O."/>
            <person name="Ritari J."/>
            <person name="Douillard F.P."/>
            <person name="Paul Ross R."/>
            <person name="Yang R."/>
            <person name="Briner A.E."/>
            <person name="Felis G.E."/>
            <person name="de Vos W.M."/>
            <person name="Barrangou R."/>
            <person name="Klaenhammer T.R."/>
            <person name="Caufield P.W."/>
            <person name="Cui Y."/>
            <person name="Zhang H."/>
            <person name="O'Toole P.W."/>
        </authorList>
    </citation>
    <scope>NUCLEOTIDE SEQUENCE [LARGE SCALE GENOMIC DNA]</scope>
    <source>
        <strain evidence="3 4">DSM 16230</strain>
    </source>
</reference>
<comment type="caution">
    <text evidence="3">The sequence shown here is derived from an EMBL/GenBank/DDBJ whole genome shotgun (WGS) entry which is preliminary data.</text>
</comment>
<feature type="transmembrane region" description="Helical" evidence="1">
    <location>
        <begin position="83"/>
        <end position="100"/>
    </location>
</feature>
<proteinExistence type="predicted"/>
<dbReference type="AlphaFoldDB" id="A0A0R1V4M5"/>
<dbReference type="Pfam" id="PF04892">
    <property type="entry name" value="VanZ"/>
    <property type="match status" value="1"/>
</dbReference>
<evidence type="ECO:0000259" key="2">
    <source>
        <dbReference type="Pfam" id="PF04892"/>
    </source>
</evidence>
<evidence type="ECO:0000313" key="3">
    <source>
        <dbReference type="EMBL" id="KRM00558.1"/>
    </source>
</evidence>
<feature type="transmembrane region" description="Helical" evidence="1">
    <location>
        <begin position="143"/>
        <end position="161"/>
    </location>
</feature>
<feature type="domain" description="VanZ-like" evidence="2">
    <location>
        <begin position="12"/>
        <end position="156"/>
    </location>
</feature>
<dbReference type="EMBL" id="AZFQ01000006">
    <property type="protein sequence ID" value="KRM00558.1"/>
    <property type="molecule type" value="Genomic_DNA"/>
</dbReference>
<keyword evidence="4" id="KW-1185">Reference proteome</keyword>
<dbReference type="GeneID" id="98306993"/>
<dbReference type="OrthoDB" id="291892at2"/>
<protein>
    <submittedName>
        <fullName evidence="3">VanZ family protein</fullName>
    </submittedName>
</protein>
<dbReference type="InterPro" id="IPR016747">
    <property type="entry name" value="Phosphotransbutyrylase"/>
</dbReference>
<sequence length="165" mass="18688">MRKYLKINADTFLLLAFLIMLVLFISSAMTYQQQTTVPFLEKYLAGKPFNHFLNGFSFTYATEQVSIAKLGYFKFVEFFIRKAAHFTSYLFLGTFLYIGLKPRLNSLALSIFISALTAIGYAAFDEFHQMLTGGRTPLFQDVALDGCGALVGILVLGIYWAQRQK</sequence>
<dbReference type="Proteomes" id="UP000051166">
    <property type="component" value="Unassembled WGS sequence"/>
</dbReference>
<evidence type="ECO:0000256" key="1">
    <source>
        <dbReference type="SAM" id="Phobius"/>
    </source>
</evidence>
<name>A0A0R1V4M5_9LACO</name>
<dbReference type="PIRSF" id="PIRSF019083">
    <property type="entry name" value="UCP019083_VanZ"/>
    <property type="match status" value="1"/>
</dbReference>
<keyword evidence="1" id="KW-0812">Transmembrane</keyword>
<accession>A0A0R1V4M5</accession>
<dbReference type="InterPro" id="IPR006976">
    <property type="entry name" value="VanZ-like"/>
</dbReference>
<keyword evidence="1" id="KW-0472">Membrane</keyword>
<dbReference type="NCBIfam" id="NF037970">
    <property type="entry name" value="vanZ_1"/>
    <property type="match status" value="1"/>
</dbReference>
<dbReference type="PATRIC" id="fig|1423801.4.peg.881"/>
<dbReference type="RefSeq" id="WP_054757773.1">
    <property type="nucleotide sequence ID" value="NZ_AZFQ01000006.1"/>
</dbReference>